<proteinExistence type="inferred from homology"/>
<feature type="region of interest" description="Disordered" evidence="11">
    <location>
        <begin position="373"/>
        <end position="396"/>
    </location>
</feature>
<dbReference type="Gene3D" id="1.20.1070.10">
    <property type="entry name" value="Rhodopsin 7-helix transmembrane proteins"/>
    <property type="match status" value="1"/>
</dbReference>
<evidence type="ECO:0000256" key="9">
    <source>
        <dbReference type="ARBA" id="ARBA00023224"/>
    </source>
</evidence>
<feature type="transmembrane region" description="Helical" evidence="12">
    <location>
        <begin position="160"/>
        <end position="181"/>
    </location>
</feature>
<dbReference type="PRINTS" id="PR00237">
    <property type="entry name" value="GPCRRHODOPSN"/>
</dbReference>
<keyword evidence="2" id="KW-1003">Cell membrane</keyword>
<dbReference type="PROSITE" id="PS00237">
    <property type="entry name" value="G_PROTEIN_RECEP_F1_1"/>
    <property type="match status" value="1"/>
</dbReference>
<comment type="subcellular location">
    <subcellularLocation>
        <location evidence="1">Cell membrane</location>
        <topology evidence="1">Multi-pass membrane protein</topology>
    </subcellularLocation>
</comment>
<dbReference type="Proteomes" id="UP000887560">
    <property type="component" value="Unplaced"/>
</dbReference>
<reference evidence="16" key="1">
    <citation type="submission" date="2022-11" db="UniProtKB">
        <authorList>
            <consortium name="WormBaseParasite"/>
        </authorList>
    </citation>
    <scope>IDENTIFICATION</scope>
</reference>
<evidence type="ECO:0000256" key="6">
    <source>
        <dbReference type="ARBA" id="ARBA00023136"/>
    </source>
</evidence>
<name>A0A915P060_9BILA</name>
<organism evidence="15 16">
    <name type="scientific">Meloidogyne floridensis</name>
    <dbReference type="NCBI Taxonomy" id="298350"/>
    <lineage>
        <taxon>Eukaryota</taxon>
        <taxon>Metazoa</taxon>
        <taxon>Ecdysozoa</taxon>
        <taxon>Nematoda</taxon>
        <taxon>Chromadorea</taxon>
        <taxon>Rhabditida</taxon>
        <taxon>Tylenchina</taxon>
        <taxon>Tylenchomorpha</taxon>
        <taxon>Tylenchoidea</taxon>
        <taxon>Meloidogynidae</taxon>
        <taxon>Meloidogyninae</taxon>
        <taxon>Meloidogyne</taxon>
    </lineage>
</organism>
<feature type="region of interest" description="Disordered" evidence="11">
    <location>
        <begin position="461"/>
        <end position="504"/>
    </location>
</feature>
<feature type="transmembrane region" description="Helical" evidence="12">
    <location>
        <begin position="79"/>
        <end position="98"/>
    </location>
</feature>
<feature type="transmembrane region" description="Helical" evidence="12">
    <location>
        <begin position="48"/>
        <end position="70"/>
    </location>
</feature>
<dbReference type="GO" id="GO:0071880">
    <property type="term" value="P:adenylate cyclase-activating adrenergic receptor signaling pathway"/>
    <property type="evidence" value="ECO:0007669"/>
    <property type="project" value="TreeGrafter"/>
</dbReference>
<evidence type="ECO:0000313" key="16">
    <source>
        <dbReference type="WBParaSite" id="scf7180000422210.g8542"/>
    </source>
</evidence>
<keyword evidence="7" id="KW-1015">Disulfide bond</keyword>
<evidence type="ECO:0000256" key="3">
    <source>
        <dbReference type="ARBA" id="ARBA00022692"/>
    </source>
</evidence>
<evidence type="ECO:0000259" key="14">
    <source>
        <dbReference type="PROSITE" id="PS50262"/>
    </source>
</evidence>
<dbReference type="PROSITE" id="PS50262">
    <property type="entry name" value="G_PROTEIN_RECEP_F1_2"/>
    <property type="match status" value="1"/>
</dbReference>
<feature type="chain" id="PRO_5036942918" evidence="13">
    <location>
        <begin position="19"/>
        <end position="533"/>
    </location>
</feature>
<evidence type="ECO:0000256" key="2">
    <source>
        <dbReference type="ARBA" id="ARBA00022475"/>
    </source>
</evidence>
<dbReference type="GO" id="GO:0043410">
    <property type="term" value="P:positive regulation of MAPK cascade"/>
    <property type="evidence" value="ECO:0007669"/>
    <property type="project" value="TreeGrafter"/>
</dbReference>
<comment type="similarity">
    <text evidence="10">Belongs to the G-protein coupled receptor 1 family.</text>
</comment>
<evidence type="ECO:0000256" key="8">
    <source>
        <dbReference type="ARBA" id="ARBA00023170"/>
    </source>
</evidence>
<keyword evidence="5 10" id="KW-0297">G-protein coupled receptor</keyword>
<keyword evidence="6 12" id="KW-0472">Membrane</keyword>
<feature type="domain" description="G-protein coupled receptors family 1 profile" evidence="14">
    <location>
        <begin position="59"/>
        <end position="296"/>
    </location>
</feature>
<evidence type="ECO:0000256" key="4">
    <source>
        <dbReference type="ARBA" id="ARBA00022989"/>
    </source>
</evidence>
<protein>
    <submittedName>
        <fullName evidence="16">G-protein coupled receptors family 1 profile domain-containing protein</fullName>
    </submittedName>
</protein>
<dbReference type="WBParaSite" id="scf7180000422210.g8542">
    <property type="protein sequence ID" value="scf7180000422210.g8542"/>
    <property type="gene ID" value="scf7180000422210.g8542"/>
</dbReference>
<feature type="transmembrane region" description="Helical" evidence="12">
    <location>
        <begin position="118"/>
        <end position="139"/>
    </location>
</feature>
<keyword evidence="4 12" id="KW-1133">Transmembrane helix</keyword>
<dbReference type="Pfam" id="PF00001">
    <property type="entry name" value="7tm_1"/>
    <property type="match status" value="1"/>
</dbReference>
<evidence type="ECO:0000256" key="5">
    <source>
        <dbReference type="ARBA" id="ARBA00023040"/>
    </source>
</evidence>
<keyword evidence="13" id="KW-0732">Signal</keyword>
<evidence type="ECO:0000256" key="11">
    <source>
        <dbReference type="SAM" id="MobiDB-lite"/>
    </source>
</evidence>
<dbReference type="PANTHER" id="PTHR24248:SF199">
    <property type="entry name" value="IP13425P-RELATED"/>
    <property type="match status" value="1"/>
</dbReference>
<evidence type="ECO:0000256" key="13">
    <source>
        <dbReference type="SAM" id="SignalP"/>
    </source>
</evidence>
<dbReference type="SUPFAM" id="SSF81321">
    <property type="entry name" value="Family A G protein-coupled receptor-like"/>
    <property type="match status" value="1"/>
</dbReference>
<keyword evidence="3 10" id="KW-0812">Transmembrane</keyword>
<evidence type="ECO:0000256" key="10">
    <source>
        <dbReference type="RuleBase" id="RU000688"/>
    </source>
</evidence>
<dbReference type="GO" id="GO:0005886">
    <property type="term" value="C:plasma membrane"/>
    <property type="evidence" value="ECO:0007669"/>
    <property type="project" value="UniProtKB-SubCell"/>
</dbReference>
<dbReference type="AlphaFoldDB" id="A0A915P060"/>
<keyword evidence="8 10" id="KW-0675">Receptor</keyword>
<feature type="transmembrane region" description="Helical" evidence="12">
    <location>
        <begin position="237"/>
        <end position="258"/>
    </location>
</feature>
<keyword evidence="15" id="KW-1185">Reference proteome</keyword>
<dbReference type="InterPro" id="IPR017452">
    <property type="entry name" value="GPCR_Rhodpsn_7TM"/>
</dbReference>
<evidence type="ECO:0000256" key="1">
    <source>
        <dbReference type="ARBA" id="ARBA00004651"/>
    </source>
</evidence>
<feature type="signal peptide" evidence="13">
    <location>
        <begin position="1"/>
        <end position="18"/>
    </location>
</feature>
<dbReference type="GO" id="GO:0004993">
    <property type="term" value="F:G protein-coupled serotonin receptor activity"/>
    <property type="evidence" value="ECO:0007669"/>
    <property type="project" value="UniProtKB-ARBA"/>
</dbReference>
<accession>A0A915P060</accession>
<dbReference type="InterPro" id="IPR000276">
    <property type="entry name" value="GPCR_Rhodpsn"/>
</dbReference>
<sequence length="533" mass="59168">MIFILAIFLFNFYSFIFASVSSNSEHLKQQNSLNNLNGGKINGERNGGGIILILATVLGNILVVLSVCLYKRMRTFTNLLLTSLATADLLVGLLIMPLALLDLLHAHSWPLGIVTCRIWATFDILLCTASILNLCIISLDRYMAITSPLRYPRTRSRWMAFALLCFVWGMSLVVCSPPWFIDEWSISFDSKSSVIFIPPKRTKTRSLSEGIGVENINTAHVISGYQCAYPMSVSYRIYSASCSFYIPLMVMLFVYFKIFRVASERERLIREGMGTCRLSRRVEKTQMKGRKRSATTNYTHRSSVPRIRGGIAQPTTKTVFPGQAKEQQNMLNHCSPVTLANINNININNNHIIPTNRPVSSCEHFYLNQEERRSSSAGQNLLNNENTTEGGDGGDKLSTSCCSVETSCPTSARNSGKGLSSNNGPINRTVAAAVDRAKGSGGSDSFRRKIKSMECLGSGQYDTFGIEGGRKSSKYRKNSADPPVDDNSPERRDSLQQNLHPPDRLILANGARQPLRQQNSYGVNMKTDTLIGH</sequence>
<evidence type="ECO:0000256" key="7">
    <source>
        <dbReference type="ARBA" id="ARBA00023157"/>
    </source>
</evidence>
<evidence type="ECO:0000313" key="15">
    <source>
        <dbReference type="Proteomes" id="UP000887560"/>
    </source>
</evidence>
<dbReference type="PANTHER" id="PTHR24248">
    <property type="entry name" value="ADRENERGIC RECEPTOR-RELATED G-PROTEIN COUPLED RECEPTOR"/>
    <property type="match status" value="1"/>
</dbReference>
<keyword evidence="9 10" id="KW-0807">Transducer</keyword>
<evidence type="ECO:0000256" key="12">
    <source>
        <dbReference type="SAM" id="Phobius"/>
    </source>
</evidence>